<comment type="caution">
    <text evidence="1">The sequence shown here is derived from an EMBL/GenBank/DDBJ whole genome shotgun (WGS) entry which is preliminary data.</text>
</comment>
<evidence type="ECO:0000313" key="1">
    <source>
        <dbReference type="EMBL" id="CAK9162546.1"/>
    </source>
</evidence>
<organism evidence="1 2">
    <name type="scientific">Ilex paraguariensis</name>
    <name type="common">yerba mate</name>
    <dbReference type="NCBI Taxonomy" id="185542"/>
    <lineage>
        <taxon>Eukaryota</taxon>
        <taxon>Viridiplantae</taxon>
        <taxon>Streptophyta</taxon>
        <taxon>Embryophyta</taxon>
        <taxon>Tracheophyta</taxon>
        <taxon>Spermatophyta</taxon>
        <taxon>Magnoliopsida</taxon>
        <taxon>eudicotyledons</taxon>
        <taxon>Gunneridae</taxon>
        <taxon>Pentapetalae</taxon>
        <taxon>asterids</taxon>
        <taxon>campanulids</taxon>
        <taxon>Aquifoliales</taxon>
        <taxon>Aquifoliaceae</taxon>
        <taxon>Ilex</taxon>
    </lineage>
</organism>
<protein>
    <submittedName>
        <fullName evidence="1">Uncharacterized protein</fullName>
    </submittedName>
</protein>
<dbReference type="EMBL" id="CAUOFW020003891">
    <property type="protein sequence ID" value="CAK9162546.1"/>
    <property type="molecule type" value="Genomic_DNA"/>
</dbReference>
<dbReference type="Proteomes" id="UP001642360">
    <property type="component" value="Unassembled WGS sequence"/>
</dbReference>
<sequence length="86" mass="9937">MRLRAHHTSLEISRTTMIERWVLIPICLGRGVNYTRRTSTNSTHITKRLRGAVKVEVWDAAEEEDEIEETTCVVEAIRKSVPLTKF</sequence>
<evidence type="ECO:0000313" key="2">
    <source>
        <dbReference type="Proteomes" id="UP001642360"/>
    </source>
</evidence>
<accession>A0ABC8SZD1</accession>
<reference evidence="1 2" key="1">
    <citation type="submission" date="2024-02" db="EMBL/GenBank/DDBJ databases">
        <authorList>
            <person name="Vignale AGUSTIN F."/>
            <person name="Sosa J E."/>
            <person name="Modenutti C."/>
        </authorList>
    </citation>
    <scope>NUCLEOTIDE SEQUENCE [LARGE SCALE GENOMIC DNA]</scope>
</reference>
<name>A0ABC8SZD1_9AQUA</name>
<proteinExistence type="predicted"/>
<keyword evidence="2" id="KW-1185">Reference proteome</keyword>
<dbReference type="AlphaFoldDB" id="A0ABC8SZD1"/>
<gene>
    <name evidence="1" type="ORF">ILEXP_LOCUS31418</name>
</gene>